<evidence type="ECO:0000313" key="14">
    <source>
        <dbReference type="Proteomes" id="UP000319829"/>
    </source>
</evidence>
<dbReference type="FunFam" id="3.40.50.300:FF:000870">
    <property type="entry name" value="MutS protein homolog 4"/>
    <property type="match status" value="1"/>
</dbReference>
<dbReference type="GO" id="GO:0006298">
    <property type="term" value="P:mismatch repair"/>
    <property type="evidence" value="ECO:0007669"/>
    <property type="project" value="UniProtKB-UniRule"/>
</dbReference>
<dbReference type="InterPro" id="IPR027417">
    <property type="entry name" value="P-loop_NTPase"/>
</dbReference>
<dbReference type="HAMAP" id="MF_00096">
    <property type="entry name" value="MutS"/>
    <property type="match status" value="1"/>
</dbReference>
<dbReference type="Pfam" id="PF05188">
    <property type="entry name" value="MutS_II"/>
    <property type="match status" value="1"/>
</dbReference>
<dbReference type="InterPro" id="IPR005748">
    <property type="entry name" value="DNA_mismatch_repair_MutS"/>
</dbReference>
<dbReference type="GO" id="GO:0005829">
    <property type="term" value="C:cytosol"/>
    <property type="evidence" value="ECO:0007669"/>
    <property type="project" value="TreeGrafter"/>
</dbReference>
<dbReference type="SUPFAM" id="SSF52540">
    <property type="entry name" value="P-loop containing nucleoside triphosphate hydrolases"/>
    <property type="match status" value="1"/>
</dbReference>
<gene>
    <name evidence="9 13" type="primary">mutS</name>
    <name evidence="13" type="ORF">E6K74_08570</name>
</gene>
<dbReference type="InterPro" id="IPR036187">
    <property type="entry name" value="DNA_mismatch_repair_MutS_sf"/>
</dbReference>
<dbReference type="GO" id="GO:0003684">
    <property type="term" value="F:damaged DNA binding"/>
    <property type="evidence" value="ECO:0007669"/>
    <property type="project" value="UniProtKB-UniRule"/>
</dbReference>
<feature type="compositionally biased region" description="Basic and acidic residues" evidence="11">
    <location>
        <begin position="962"/>
        <end position="979"/>
    </location>
</feature>
<feature type="region of interest" description="Disordered" evidence="11">
    <location>
        <begin position="799"/>
        <end position="1014"/>
    </location>
</feature>
<evidence type="ECO:0000256" key="5">
    <source>
        <dbReference type="ARBA" id="ARBA00022840"/>
    </source>
</evidence>
<dbReference type="Pfam" id="PF00488">
    <property type="entry name" value="MutS_V"/>
    <property type="match status" value="1"/>
</dbReference>
<name>A0A538SQM6_UNCEI</name>
<feature type="domain" description="DNA mismatch repair proteins mutS family" evidence="12">
    <location>
        <begin position="688"/>
        <end position="704"/>
    </location>
</feature>
<dbReference type="GO" id="GO:0140664">
    <property type="term" value="F:ATP-dependent DNA damage sensor activity"/>
    <property type="evidence" value="ECO:0007669"/>
    <property type="project" value="InterPro"/>
</dbReference>
<dbReference type="Gene3D" id="1.10.1420.10">
    <property type="match status" value="2"/>
</dbReference>
<dbReference type="InterPro" id="IPR000432">
    <property type="entry name" value="DNA_mismatch_repair_MutS_C"/>
</dbReference>
<evidence type="ECO:0000256" key="2">
    <source>
        <dbReference type="ARBA" id="ARBA00021982"/>
    </source>
</evidence>
<evidence type="ECO:0000256" key="7">
    <source>
        <dbReference type="ARBA" id="ARBA00023204"/>
    </source>
</evidence>
<dbReference type="Gene3D" id="3.30.420.110">
    <property type="entry name" value="MutS, connector domain"/>
    <property type="match status" value="1"/>
</dbReference>
<protein>
    <recommendedName>
        <fullName evidence="2 9">DNA mismatch repair protein MutS</fullName>
    </recommendedName>
</protein>
<dbReference type="PROSITE" id="PS00486">
    <property type="entry name" value="DNA_MISMATCH_REPAIR_2"/>
    <property type="match status" value="1"/>
</dbReference>
<feature type="binding site" evidence="9">
    <location>
        <begin position="614"/>
        <end position="621"/>
    </location>
    <ligand>
        <name>ATP</name>
        <dbReference type="ChEBI" id="CHEBI:30616"/>
    </ligand>
</feature>
<keyword evidence="3 9" id="KW-0547">Nucleotide-binding</keyword>
<dbReference type="SUPFAM" id="SSF55271">
    <property type="entry name" value="DNA repair protein MutS, domain I"/>
    <property type="match status" value="1"/>
</dbReference>
<keyword evidence="6 9" id="KW-0238">DNA-binding</keyword>
<dbReference type="InterPro" id="IPR045076">
    <property type="entry name" value="MutS"/>
</dbReference>
<sequence length="1014" mass="112411">MESTPMLDQYRRLKAEHPGTILFFRMGDFYETFGEDALIASRVLGIALTSRDKKKDGSLPLAGVPHHAVEGYLRTLVRQGHSVAIAEQMEPAAEARGLVDRQIVEVLTPGTITRIGILNAVDSNYIVALHPAADRVGVSVAEVSTGEFRVGEVAREDLPALLLEYPSREIVFPEGVEAELRGSEIARGGARVTRWDAARFDVRSGRQALERKFRVQSLDAFGLGDPGLGFGAAGALLDYLRSLKKSDLPQIGTVRPIREGPTLIVDEVTLQNLEVLESQAGPEHTLLHLLDRTETAMGGRALRALLRAPGADLGLLNARLDRTEAFASSPRLRAETRERLHRMPDLERALGLLGSGRATPRDLGTVRDALLRLPGVAKTLETYRNPVTEAWRSALPDLSVPASELERALADELPLVATQGGIIREGYDPVLDERRRDASDSRSQVLALEASERARTGIPNLKVGFTRVFGYYLEVTRSQLGRVPSDYVRRQTLTGAERFVTPDLSRMEERIEASSVESHRLETEHFQRLRDLATREMSRIQSAARVLAALDLHLALGECAARERWVRPVLAEDRELRLVASRHPMVERSLEPGAFQPNDVALDPDEEQIWLITGPNMGGKSTFLRQVGLVVYLAHVGSFVPCTTAKIGLVDRIFTRVGASDQIARGASTFFVEMQETATILRQASDRSLVLLDEVGRGTSTYDGLSLAWAVTETLHDGPGPRPRTLFATHYHELTDLESKLPRLRNRTVRVEERGHEIVFLHALAPGRADRSYGIHVAKLAGVPESVLSRAREILARLEAGDRAPQEPPGTDEAGSKRDDEARNASAVAQRLRRSPGNIDGPTPNPYSFRGRHDPRSADRSPPFTIEELPFRDGSPGRPMDKGCFSPARRLRRRSACRGGSTRERGALHASHRFGPCRHDRIRPERVSGDPGRQLSNDDSRRAQGKPSRGRPHPRQGTRRFPRADRDHRGNEREPGVHRREAHRRRCLHVGLHQGSGRRHHADRRDAHLAPLHA</sequence>
<evidence type="ECO:0000256" key="8">
    <source>
        <dbReference type="ARBA" id="ARBA00024647"/>
    </source>
</evidence>
<dbReference type="Proteomes" id="UP000319829">
    <property type="component" value="Unassembled WGS sequence"/>
</dbReference>
<evidence type="ECO:0000256" key="11">
    <source>
        <dbReference type="SAM" id="MobiDB-lite"/>
    </source>
</evidence>
<evidence type="ECO:0000256" key="6">
    <source>
        <dbReference type="ARBA" id="ARBA00023125"/>
    </source>
</evidence>
<evidence type="ECO:0000256" key="9">
    <source>
        <dbReference type="HAMAP-Rule" id="MF_00096"/>
    </source>
</evidence>
<dbReference type="NCBIfam" id="TIGR01070">
    <property type="entry name" value="mutS1"/>
    <property type="match status" value="1"/>
</dbReference>
<dbReference type="AlphaFoldDB" id="A0A538SQM6"/>
<keyword evidence="7 9" id="KW-0234">DNA repair</keyword>
<dbReference type="InterPro" id="IPR007696">
    <property type="entry name" value="DNA_mismatch_repair_MutS_core"/>
</dbReference>
<comment type="function">
    <text evidence="8 9">This protein is involved in the repair of mismatches in DNA. It is possible that it carries out the mismatch recognition step. This protein has a weak ATPase activity.</text>
</comment>
<dbReference type="SUPFAM" id="SSF48334">
    <property type="entry name" value="DNA repair protein MutS, domain III"/>
    <property type="match status" value="1"/>
</dbReference>
<feature type="compositionally biased region" description="Basic and acidic residues" evidence="11">
    <location>
        <begin position="814"/>
        <end position="823"/>
    </location>
</feature>
<dbReference type="Pfam" id="PF05190">
    <property type="entry name" value="MutS_IV"/>
    <property type="match status" value="1"/>
</dbReference>
<dbReference type="InterPro" id="IPR036678">
    <property type="entry name" value="MutS_con_dom_sf"/>
</dbReference>
<dbReference type="GO" id="GO:0030983">
    <property type="term" value="F:mismatched DNA binding"/>
    <property type="evidence" value="ECO:0007669"/>
    <property type="project" value="InterPro"/>
</dbReference>
<feature type="compositionally biased region" description="Basic and acidic residues" evidence="11">
    <location>
        <begin position="917"/>
        <end position="928"/>
    </location>
</feature>
<dbReference type="EMBL" id="VBOU01000082">
    <property type="protein sequence ID" value="TMQ53684.1"/>
    <property type="molecule type" value="Genomic_DNA"/>
</dbReference>
<evidence type="ECO:0000313" key="13">
    <source>
        <dbReference type="EMBL" id="TMQ53684.1"/>
    </source>
</evidence>
<evidence type="ECO:0000256" key="4">
    <source>
        <dbReference type="ARBA" id="ARBA00022763"/>
    </source>
</evidence>
<dbReference type="Pfam" id="PF01624">
    <property type="entry name" value="MutS_I"/>
    <property type="match status" value="1"/>
</dbReference>
<dbReference type="NCBIfam" id="NF003810">
    <property type="entry name" value="PRK05399.1"/>
    <property type="match status" value="1"/>
</dbReference>
<comment type="caution">
    <text evidence="13">The sequence shown here is derived from an EMBL/GenBank/DDBJ whole genome shotgun (WGS) entry which is preliminary data.</text>
</comment>
<evidence type="ECO:0000256" key="1">
    <source>
        <dbReference type="ARBA" id="ARBA00006271"/>
    </source>
</evidence>
<dbReference type="PANTHER" id="PTHR11361:SF34">
    <property type="entry name" value="DNA MISMATCH REPAIR PROTEIN MSH1, MITOCHONDRIAL"/>
    <property type="match status" value="1"/>
</dbReference>
<dbReference type="SMART" id="SM00533">
    <property type="entry name" value="MUTSd"/>
    <property type="match status" value="1"/>
</dbReference>
<dbReference type="CDD" id="cd03284">
    <property type="entry name" value="ABC_MutS1"/>
    <property type="match status" value="1"/>
</dbReference>
<dbReference type="InterPro" id="IPR016151">
    <property type="entry name" value="DNA_mismatch_repair_MutS_N"/>
</dbReference>
<dbReference type="Gene3D" id="3.40.50.300">
    <property type="entry name" value="P-loop containing nucleotide triphosphate hydrolases"/>
    <property type="match status" value="1"/>
</dbReference>
<evidence type="ECO:0000259" key="12">
    <source>
        <dbReference type="PROSITE" id="PS00486"/>
    </source>
</evidence>
<keyword evidence="5 9" id="KW-0067">ATP-binding</keyword>
<dbReference type="GO" id="GO:0005524">
    <property type="term" value="F:ATP binding"/>
    <property type="evidence" value="ECO:0007669"/>
    <property type="project" value="UniProtKB-UniRule"/>
</dbReference>
<dbReference type="InterPro" id="IPR007860">
    <property type="entry name" value="DNA_mmatch_repair_MutS_con_dom"/>
</dbReference>
<proteinExistence type="inferred from homology"/>
<feature type="compositionally biased region" description="Basic residues" evidence="11">
    <location>
        <begin position="948"/>
        <end position="961"/>
    </location>
</feature>
<evidence type="ECO:0000256" key="3">
    <source>
        <dbReference type="ARBA" id="ARBA00022741"/>
    </source>
</evidence>
<organism evidence="13 14">
    <name type="scientific">Eiseniibacteriota bacterium</name>
    <dbReference type="NCBI Taxonomy" id="2212470"/>
    <lineage>
        <taxon>Bacteria</taxon>
        <taxon>Candidatus Eiseniibacteriota</taxon>
    </lineage>
</organism>
<dbReference type="InterPro" id="IPR007861">
    <property type="entry name" value="DNA_mismatch_repair_MutS_clamp"/>
</dbReference>
<reference evidence="13 14" key="1">
    <citation type="journal article" date="2019" name="Nat. Microbiol.">
        <title>Mediterranean grassland soil C-N compound turnover is dependent on rainfall and depth, and is mediated by genomically divergent microorganisms.</title>
        <authorList>
            <person name="Diamond S."/>
            <person name="Andeer P.F."/>
            <person name="Li Z."/>
            <person name="Crits-Christoph A."/>
            <person name="Burstein D."/>
            <person name="Anantharaman K."/>
            <person name="Lane K.R."/>
            <person name="Thomas B.C."/>
            <person name="Pan C."/>
            <person name="Northen T.R."/>
            <person name="Banfield J.F."/>
        </authorList>
    </citation>
    <scope>NUCLEOTIDE SEQUENCE [LARGE SCALE GENOMIC DNA]</scope>
    <source>
        <strain evidence="13">WS_4</strain>
    </source>
</reference>
<keyword evidence="4 9" id="KW-0227">DNA damage</keyword>
<dbReference type="SUPFAM" id="SSF53150">
    <property type="entry name" value="DNA repair protein MutS, domain II"/>
    <property type="match status" value="1"/>
</dbReference>
<dbReference type="Gene3D" id="3.40.1170.10">
    <property type="entry name" value="DNA repair protein MutS, domain I"/>
    <property type="match status" value="1"/>
</dbReference>
<evidence type="ECO:0000256" key="10">
    <source>
        <dbReference type="RuleBase" id="RU003756"/>
    </source>
</evidence>
<accession>A0A538SQM6</accession>
<dbReference type="Pfam" id="PF05192">
    <property type="entry name" value="MutS_III"/>
    <property type="match status" value="1"/>
</dbReference>
<dbReference type="SMART" id="SM00534">
    <property type="entry name" value="MUTSac"/>
    <property type="match status" value="1"/>
</dbReference>
<dbReference type="InterPro" id="IPR007695">
    <property type="entry name" value="DNA_mismatch_repair_MutS-lik_N"/>
</dbReference>
<dbReference type="PANTHER" id="PTHR11361">
    <property type="entry name" value="DNA MISMATCH REPAIR PROTEIN MUTS FAMILY MEMBER"/>
    <property type="match status" value="1"/>
</dbReference>
<comment type="similarity">
    <text evidence="1 9 10">Belongs to the DNA mismatch repair MutS family.</text>
</comment>